<protein>
    <submittedName>
        <fullName evidence="2">WGR domain-containing protein</fullName>
    </submittedName>
</protein>
<evidence type="ECO:0000259" key="1">
    <source>
        <dbReference type="Pfam" id="PF05406"/>
    </source>
</evidence>
<gene>
    <name evidence="2" type="ORF">ACELLULO517_21800</name>
</gene>
<dbReference type="RefSeq" id="WP_227309554.1">
    <property type="nucleotide sequence ID" value="NZ_JAESVA010000010.1"/>
</dbReference>
<evidence type="ECO:0000313" key="3">
    <source>
        <dbReference type="Proteomes" id="UP000721844"/>
    </source>
</evidence>
<dbReference type="SUPFAM" id="SSF142921">
    <property type="entry name" value="WGR domain-like"/>
    <property type="match status" value="1"/>
</dbReference>
<dbReference type="InterPro" id="IPR036930">
    <property type="entry name" value="WGR_dom_sf"/>
</dbReference>
<keyword evidence="3" id="KW-1185">Reference proteome</keyword>
<dbReference type="Proteomes" id="UP000721844">
    <property type="component" value="Unassembled WGS sequence"/>
</dbReference>
<name>A0A963Z5J8_9PROT</name>
<dbReference type="EMBL" id="JAESVA010000010">
    <property type="protein sequence ID" value="MCB8882896.1"/>
    <property type="molecule type" value="Genomic_DNA"/>
</dbReference>
<feature type="domain" description="WGR" evidence="1">
    <location>
        <begin position="6"/>
        <end position="61"/>
    </location>
</feature>
<evidence type="ECO:0000313" key="2">
    <source>
        <dbReference type="EMBL" id="MCB8882896.1"/>
    </source>
</evidence>
<dbReference type="Pfam" id="PF05406">
    <property type="entry name" value="WGR"/>
    <property type="match status" value="1"/>
</dbReference>
<organism evidence="2 3">
    <name type="scientific">Acidisoma cellulosilyticum</name>
    <dbReference type="NCBI Taxonomy" id="2802395"/>
    <lineage>
        <taxon>Bacteria</taxon>
        <taxon>Pseudomonadati</taxon>
        <taxon>Pseudomonadota</taxon>
        <taxon>Alphaproteobacteria</taxon>
        <taxon>Acetobacterales</taxon>
        <taxon>Acidocellaceae</taxon>
        <taxon>Acidisoma</taxon>
    </lineage>
</organism>
<accession>A0A963Z5J8</accession>
<dbReference type="CDD" id="cd07996">
    <property type="entry name" value="WGR_MMR_like"/>
    <property type="match status" value="1"/>
</dbReference>
<dbReference type="AlphaFoldDB" id="A0A963Z5J8"/>
<dbReference type="InterPro" id="IPR049809">
    <property type="entry name" value="YehF/YfeS-like_WGR"/>
</dbReference>
<proteinExistence type="predicted"/>
<sequence>MQDRFVMLRAVNTERNVNRSWVCRIERDLFGACVVSVTFGRAGTSGRTICRMVPDDAAADRFLASAMTRRRGSMKRCGAAYRIIEMRGFDGGDSEIAKVLREGSLPERPRPAGAR</sequence>
<reference evidence="2 3" key="1">
    <citation type="journal article" date="2021" name="Microorganisms">
        <title>Acidisoma silvae sp. nov. and Acidisomacellulosilytica sp. nov., Two Acidophilic Bacteria Isolated from Decaying Wood, Hydrolyzing Cellulose and Producing Poly-3-hydroxybutyrate.</title>
        <authorList>
            <person name="Mieszkin S."/>
            <person name="Pouder E."/>
            <person name="Uroz S."/>
            <person name="Simon-Colin C."/>
            <person name="Alain K."/>
        </authorList>
    </citation>
    <scope>NUCLEOTIDE SEQUENCE [LARGE SCALE GENOMIC DNA]</scope>
    <source>
        <strain evidence="2 3">HW T5.17</strain>
    </source>
</reference>
<dbReference type="InterPro" id="IPR008893">
    <property type="entry name" value="WGR_domain"/>
</dbReference>
<comment type="caution">
    <text evidence="2">The sequence shown here is derived from an EMBL/GenBank/DDBJ whole genome shotgun (WGS) entry which is preliminary data.</text>
</comment>